<dbReference type="GO" id="GO:0080044">
    <property type="term" value="F:quercetin 7-O-glucosyltransferase activity"/>
    <property type="evidence" value="ECO:0007669"/>
    <property type="project" value="TreeGrafter"/>
</dbReference>
<dbReference type="GO" id="GO:0009636">
    <property type="term" value="P:response to toxic substance"/>
    <property type="evidence" value="ECO:0007669"/>
    <property type="project" value="UniProtKB-KW"/>
</dbReference>
<dbReference type="Pfam" id="PF00201">
    <property type="entry name" value="UDPGT"/>
    <property type="match status" value="1"/>
</dbReference>
<sequence>MGQKYELHVLLLPYPSQGHINPMLQFAKRLSFHNIQTSMAITRFISNSTRPEPGPVSIVHISDGFDENGFSSAPSIEGYLTRFESIGSETLTDLIELFRSKENPVQILVYDAFLPWALDVANRAGIRTAAFFTQSCGVDAIYWQVWEGRLKYPVNEPVQLGPGLVRFEPWDLPSFLSDPIPGPYPTYLKLVLNQFENLKKADVLLINSFYELEPEEFEWMKSSWRVKSIGPTLPSAYLDDRVPSDSNYAFNLHNPDSTPYLQWLNSKPHSSVIYVSFGSMASLSSDQTNELTSTLVNTKYSFLWVVRASEAATLPKNFIQETQAKGLVVTWCNQLEVLTHDAVGCFLTHCGWNSTTESIALGVPMVCTPQWTDQTTNAKYIEDVWGIGVRARVEDGSGVVKREELERRIGEVMEGERREEIRRNAGKWKELAKEAVSEGGSSDKNIVEFIEEFCK</sequence>
<organism evidence="8 9">
    <name type="scientific">Asparagus officinalis</name>
    <name type="common">Garden asparagus</name>
    <dbReference type="NCBI Taxonomy" id="4686"/>
    <lineage>
        <taxon>Eukaryota</taxon>
        <taxon>Viridiplantae</taxon>
        <taxon>Streptophyta</taxon>
        <taxon>Embryophyta</taxon>
        <taxon>Tracheophyta</taxon>
        <taxon>Spermatophyta</taxon>
        <taxon>Magnoliopsida</taxon>
        <taxon>Liliopsida</taxon>
        <taxon>Asparagales</taxon>
        <taxon>Asparagaceae</taxon>
        <taxon>Asparagoideae</taxon>
        <taxon>Asparagus</taxon>
    </lineage>
</organism>
<dbReference type="PROSITE" id="PS00375">
    <property type="entry name" value="UDPGT"/>
    <property type="match status" value="1"/>
</dbReference>
<keyword evidence="2" id="KW-0216">Detoxification</keyword>
<accession>A0A5P1F6Q4</accession>
<name>A0A5P1F6Q4_ASPOF</name>
<proteinExistence type="inferred from homology"/>
<dbReference type="InterPro" id="IPR002213">
    <property type="entry name" value="UDP_glucos_trans"/>
</dbReference>
<comment type="similarity">
    <text evidence="1 6">Belongs to the UDP-glycosyltransferase family.</text>
</comment>
<dbReference type="FunFam" id="3.40.50.2000:FF:000057">
    <property type="entry name" value="Glycosyltransferase"/>
    <property type="match status" value="1"/>
</dbReference>
<dbReference type="OrthoDB" id="5835829at2759"/>
<dbReference type="AlphaFoldDB" id="A0A5P1F6Q4"/>
<dbReference type="InterPro" id="IPR035595">
    <property type="entry name" value="UDP_glycos_trans_CS"/>
</dbReference>
<dbReference type="EMBL" id="CM007384">
    <property type="protein sequence ID" value="ONK72351.1"/>
    <property type="molecule type" value="Genomic_DNA"/>
</dbReference>
<evidence type="ECO:0000256" key="2">
    <source>
        <dbReference type="ARBA" id="ARBA00022575"/>
    </source>
</evidence>
<keyword evidence="4 6" id="KW-0808">Transferase</keyword>
<evidence type="ECO:0000256" key="4">
    <source>
        <dbReference type="ARBA" id="ARBA00022679"/>
    </source>
</evidence>
<gene>
    <name evidence="8" type="ORF">A4U43_C04F18520</name>
</gene>
<dbReference type="OMA" id="EFHFLEH"/>
<evidence type="ECO:0000313" key="8">
    <source>
        <dbReference type="EMBL" id="ONK72351.1"/>
    </source>
</evidence>
<evidence type="ECO:0000256" key="7">
    <source>
        <dbReference type="RuleBase" id="RU362057"/>
    </source>
</evidence>
<keyword evidence="3 6" id="KW-0328">Glycosyltransferase</keyword>
<dbReference type="CDD" id="cd03784">
    <property type="entry name" value="GT1_Gtf-like"/>
    <property type="match status" value="1"/>
</dbReference>
<reference evidence="9" key="1">
    <citation type="journal article" date="2017" name="Nat. Commun.">
        <title>The asparagus genome sheds light on the origin and evolution of a young Y chromosome.</title>
        <authorList>
            <person name="Harkess A."/>
            <person name="Zhou J."/>
            <person name="Xu C."/>
            <person name="Bowers J.E."/>
            <person name="Van der Hulst R."/>
            <person name="Ayyampalayam S."/>
            <person name="Mercati F."/>
            <person name="Riccardi P."/>
            <person name="McKain M.R."/>
            <person name="Kakrana A."/>
            <person name="Tang H."/>
            <person name="Ray J."/>
            <person name="Groenendijk J."/>
            <person name="Arikit S."/>
            <person name="Mathioni S.M."/>
            <person name="Nakano M."/>
            <person name="Shan H."/>
            <person name="Telgmann-Rauber A."/>
            <person name="Kanno A."/>
            <person name="Yue Z."/>
            <person name="Chen H."/>
            <person name="Li W."/>
            <person name="Chen Y."/>
            <person name="Xu X."/>
            <person name="Zhang Y."/>
            <person name="Luo S."/>
            <person name="Chen H."/>
            <person name="Gao J."/>
            <person name="Mao Z."/>
            <person name="Pires J.C."/>
            <person name="Luo M."/>
            <person name="Kudrna D."/>
            <person name="Wing R.A."/>
            <person name="Meyers B.C."/>
            <person name="Yi K."/>
            <person name="Kong H."/>
            <person name="Lavrijsen P."/>
            <person name="Sunseri F."/>
            <person name="Falavigna A."/>
            <person name="Ye Y."/>
            <person name="Leebens-Mack J.H."/>
            <person name="Chen G."/>
        </authorList>
    </citation>
    <scope>NUCLEOTIDE SEQUENCE [LARGE SCALE GENOMIC DNA]</scope>
    <source>
        <strain evidence="9">cv. DH0086</strain>
    </source>
</reference>
<dbReference type="GO" id="GO:0080043">
    <property type="term" value="F:quercetin 3-O-glucosyltransferase activity"/>
    <property type="evidence" value="ECO:0007669"/>
    <property type="project" value="TreeGrafter"/>
</dbReference>
<dbReference type="PANTHER" id="PTHR11926:SF1553">
    <property type="entry name" value="GLYCOSYLTRANSFERASE"/>
    <property type="match status" value="1"/>
</dbReference>
<evidence type="ECO:0000313" key="9">
    <source>
        <dbReference type="Proteomes" id="UP000243459"/>
    </source>
</evidence>
<evidence type="ECO:0000256" key="6">
    <source>
        <dbReference type="RuleBase" id="RU003718"/>
    </source>
</evidence>
<dbReference type="Gene3D" id="3.40.50.2000">
    <property type="entry name" value="Glycogen Phosphorylase B"/>
    <property type="match status" value="2"/>
</dbReference>
<dbReference type="PANTHER" id="PTHR11926">
    <property type="entry name" value="GLUCOSYL/GLUCURONOSYL TRANSFERASES"/>
    <property type="match status" value="1"/>
</dbReference>
<evidence type="ECO:0000256" key="5">
    <source>
        <dbReference type="ARBA" id="ARBA00058521"/>
    </source>
</evidence>
<protein>
    <recommendedName>
        <fullName evidence="7">Glycosyltransferase</fullName>
        <ecNumber evidence="7">2.4.1.-</ecNumber>
    </recommendedName>
</protein>
<dbReference type="EC" id="2.4.1.-" evidence="7"/>
<dbReference type="FunFam" id="3.40.50.2000:FF:000019">
    <property type="entry name" value="Glycosyltransferase"/>
    <property type="match status" value="1"/>
</dbReference>
<dbReference type="Gramene" id="ONK72351">
    <property type="protein sequence ID" value="ONK72351"/>
    <property type="gene ID" value="A4U43_C04F18520"/>
</dbReference>
<dbReference type="SUPFAM" id="SSF53756">
    <property type="entry name" value="UDP-Glycosyltransferase/glycogen phosphorylase"/>
    <property type="match status" value="1"/>
</dbReference>
<keyword evidence="9" id="KW-1185">Reference proteome</keyword>
<dbReference type="Proteomes" id="UP000243459">
    <property type="component" value="Chromosome 4"/>
</dbReference>
<evidence type="ECO:0000256" key="3">
    <source>
        <dbReference type="ARBA" id="ARBA00022676"/>
    </source>
</evidence>
<evidence type="ECO:0000256" key="1">
    <source>
        <dbReference type="ARBA" id="ARBA00009995"/>
    </source>
</evidence>
<comment type="function">
    <text evidence="5">Involved in the detoxification of the Fusarium mycotoxin deoxynivalenol by the transfer of glucose from UDP-D-glucose to the hydroxyl group at C-3, forming deoxynivalenol-3-O-beta-D-glucoside.</text>
</comment>